<proteinExistence type="predicted"/>
<feature type="transmembrane region" description="Helical" evidence="1">
    <location>
        <begin position="58"/>
        <end position="76"/>
    </location>
</feature>
<evidence type="ECO:0000256" key="1">
    <source>
        <dbReference type="SAM" id="Phobius"/>
    </source>
</evidence>
<dbReference type="KEGG" id="mbw:MSBRW_2282"/>
<dbReference type="EMBL" id="CP009526">
    <property type="protein sequence ID" value="AKB51535.1"/>
    <property type="molecule type" value="Genomic_DNA"/>
</dbReference>
<dbReference type="Proteomes" id="UP000033038">
    <property type="component" value="Chromosome"/>
</dbReference>
<name>A0A0E3QNU4_METBA</name>
<keyword evidence="1" id="KW-0472">Membrane</keyword>
<protein>
    <submittedName>
        <fullName evidence="2">Uncharacterized protein</fullName>
    </submittedName>
</protein>
<dbReference type="GeneID" id="24823817"/>
<keyword evidence="1" id="KW-0812">Transmembrane</keyword>
<dbReference type="HOGENOM" id="CLU_1656858_0_0_2"/>
<keyword evidence="1" id="KW-1133">Transmembrane helix</keyword>
<sequence length="161" mass="17022">MDGRGAERGPLQLDIGIVVSGLGGNSNQERNQFNGLVSFFGVDFGLYIGPSYNPFRTIGPSIGIGVVIGSNGFLAAKLGIHFRRAFGLAMLFPIVPIYGVTGASFLAALPVSEGAKAVATIPLLLVPAAFVYQGNLKELHRHGTETIKKLRSHFPGKNINS</sequence>
<reference evidence="2 3" key="1">
    <citation type="submission" date="2014-07" db="EMBL/GenBank/DDBJ databases">
        <title>Methanogenic archaea and the global carbon cycle.</title>
        <authorList>
            <person name="Henriksen J.R."/>
            <person name="Luke J."/>
            <person name="Reinhart S."/>
            <person name="Benedict M.N."/>
            <person name="Youngblut N.D."/>
            <person name="Metcalf M.E."/>
            <person name="Whitaker R.J."/>
            <person name="Metcalf W.W."/>
        </authorList>
    </citation>
    <scope>NUCLEOTIDE SEQUENCE [LARGE SCALE GENOMIC DNA]</scope>
    <source>
        <strain evidence="2 3">Wiesmoor</strain>
    </source>
</reference>
<dbReference type="AlphaFoldDB" id="A0A0E3QNU4"/>
<accession>A0A0E3QNU4</accession>
<dbReference type="RefSeq" id="WP_011307428.1">
    <property type="nucleotide sequence ID" value="NZ_CP009526.1"/>
</dbReference>
<feature type="transmembrane region" description="Helical" evidence="1">
    <location>
        <begin position="88"/>
        <end position="109"/>
    </location>
</feature>
<evidence type="ECO:0000313" key="2">
    <source>
        <dbReference type="EMBL" id="AKB51535.1"/>
    </source>
</evidence>
<organism evidence="2 3">
    <name type="scientific">Methanosarcina barkeri str. Wiesmoor</name>
    <dbReference type="NCBI Taxonomy" id="1434109"/>
    <lineage>
        <taxon>Archaea</taxon>
        <taxon>Methanobacteriati</taxon>
        <taxon>Methanobacteriota</taxon>
        <taxon>Stenosarchaea group</taxon>
        <taxon>Methanomicrobia</taxon>
        <taxon>Methanosarcinales</taxon>
        <taxon>Methanosarcinaceae</taxon>
        <taxon>Methanosarcina</taxon>
    </lineage>
</organism>
<gene>
    <name evidence="2" type="ORF">MSBRW_2282</name>
</gene>
<feature type="transmembrane region" description="Helical" evidence="1">
    <location>
        <begin position="115"/>
        <end position="132"/>
    </location>
</feature>
<evidence type="ECO:0000313" key="3">
    <source>
        <dbReference type="Proteomes" id="UP000033038"/>
    </source>
</evidence>
<dbReference type="PATRIC" id="fig|1434109.4.peg.2941"/>